<dbReference type="STRING" id="1034345.GCA_000236865_00568"/>
<keyword evidence="4" id="KW-0472">Membrane</keyword>
<dbReference type="InterPro" id="IPR012340">
    <property type="entry name" value="NA-bd_OB-fold"/>
</dbReference>
<keyword evidence="2" id="KW-0349">Heme</keyword>
<dbReference type="InterPro" id="IPR036127">
    <property type="entry name" value="CcmE-like_sf"/>
</dbReference>
<keyword evidence="2" id="KW-0408">Iron</keyword>
<evidence type="ECO:0000256" key="3">
    <source>
        <dbReference type="ARBA" id="ARBA00022748"/>
    </source>
</evidence>
<keyword evidence="6" id="KW-1185">Reference proteome</keyword>
<keyword evidence="3" id="KW-0201">Cytochrome c-type biogenesis</keyword>
<comment type="caution">
    <text evidence="5">The sequence shown here is derived from an EMBL/GenBank/DDBJ whole genome shotgun (WGS) entry which is preliminary data.</text>
</comment>
<proteinExistence type="predicted"/>
<evidence type="ECO:0000313" key="5">
    <source>
        <dbReference type="EMBL" id="RDB56248.1"/>
    </source>
</evidence>
<dbReference type="RefSeq" id="WP_114620540.1">
    <property type="nucleotide sequence ID" value="NZ_PPTP01000003.1"/>
</dbReference>
<dbReference type="EMBL" id="PPTP01000003">
    <property type="protein sequence ID" value="RDB56248.1"/>
    <property type="molecule type" value="Genomic_DNA"/>
</dbReference>
<comment type="subcellular location">
    <subcellularLocation>
        <location evidence="1">Membrane</location>
    </subcellularLocation>
</comment>
<evidence type="ECO:0000256" key="1">
    <source>
        <dbReference type="ARBA" id="ARBA00004370"/>
    </source>
</evidence>
<dbReference type="GO" id="GO:0020037">
    <property type="term" value="F:heme binding"/>
    <property type="evidence" value="ECO:0007669"/>
    <property type="project" value="InterPro"/>
</dbReference>
<protein>
    <submittedName>
        <fullName evidence="5">Cytochrome C biogenesis protein</fullName>
    </submittedName>
</protein>
<accession>A0A369LE12</accession>
<dbReference type="Pfam" id="PF03100">
    <property type="entry name" value="CcmE"/>
    <property type="match status" value="2"/>
</dbReference>
<reference evidence="5 6" key="1">
    <citation type="journal article" date="2018" name="Elife">
        <title>Discovery and characterization of a prevalent human gut bacterial enzyme sufficient for the inactivation of a family of plant toxins.</title>
        <authorList>
            <person name="Koppel N."/>
            <person name="Bisanz J.E."/>
            <person name="Pandelia M.E."/>
            <person name="Turnbaugh P.J."/>
            <person name="Balskus E.P."/>
        </authorList>
    </citation>
    <scope>NUCLEOTIDE SEQUENCE [LARGE SCALE GENOMIC DNA]</scope>
    <source>
        <strain evidence="6">anaerobia AP69FAA</strain>
    </source>
</reference>
<dbReference type="Proteomes" id="UP000253792">
    <property type="component" value="Unassembled WGS sequence"/>
</dbReference>
<dbReference type="Gene3D" id="2.40.50.140">
    <property type="entry name" value="Nucleic acid-binding proteins"/>
    <property type="match status" value="2"/>
</dbReference>
<sequence length="221" mass="22619">MNTRTKRRMMAVTGIIVIVLVVILAVVGGSGAAKSATVADAVAGKYADQKIQVTGNVVENSYATNDNVLTFAIYDKDGNPAEQLNVRYEGGVSATFGNDVTAICTGKVAGDGVLHATELVTKCPSKYENASSALSVSRLLEYGDQVVDKPVKVSGTVQAGSLKAVGAGDRFVLADPDSGKTLPVAFDGALSDEIAEGSSLVITGSLSADGRFTATNVALEG</sequence>
<evidence type="ECO:0000313" key="6">
    <source>
        <dbReference type="Proteomes" id="UP000253792"/>
    </source>
</evidence>
<evidence type="ECO:0000256" key="4">
    <source>
        <dbReference type="ARBA" id="ARBA00023136"/>
    </source>
</evidence>
<evidence type="ECO:0000256" key="2">
    <source>
        <dbReference type="ARBA" id="ARBA00022617"/>
    </source>
</evidence>
<dbReference type="OrthoDB" id="9794828at2"/>
<dbReference type="AlphaFoldDB" id="A0A369LE12"/>
<dbReference type="GO" id="GO:0005886">
    <property type="term" value="C:plasma membrane"/>
    <property type="evidence" value="ECO:0007669"/>
    <property type="project" value="InterPro"/>
</dbReference>
<name>A0A369LE12_9ACTN</name>
<organism evidence="5 6">
    <name type="scientific">Senegalimassilia anaerobia</name>
    <dbReference type="NCBI Taxonomy" id="1473216"/>
    <lineage>
        <taxon>Bacteria</taxon>
        <taxon>Bacillati</taxon>
        <taxon>Actinomycetota</taxon>
        <taxon>Coriobacteriia</taxon>
        <taxon>Coriobacteriales</taxon>
        <taxon>Coriobacteriaceae</taxon>
        <taxon>Senegalimassilia</taxon>
    </lineage>
</organism>
<dbReference type="GO" id="GO:0017003">
    <property type="term" value="P:protein-heme linkage"/>
    <property type="evidence" value="ECO:0007669"/>
    <property type="project" value="InterPro"/>
</dbReference>
<dbReference type="InterPro" id="IPR004329">
    <property type="entry name" value="CcmE"/>
</dbReference>
<dbReference type="GO" id="GO:0017004">
    <property type="term" value="P:cytochrome complex assembly"/>
    <property type="evidence" value="ECO:0007669"/>
    <property type="project" value="UniProtKB-KW"/>
</dbReference>
<gene>
    <name evidence="5" type="ORF">C1880_05095</name>
</gene>
<dbReference type="SUPFAM" id="SSF82093">
    <property type="entry name" value="Heme chaperone CcmE"/>
    <property type="match status" value="2"/>
</dbReference>
<keyword evidence="2" id="KW-0479">Metal-binding</keyword>